<evidence type="ECO:0000259" key="1">
    <source>
        <dbReference type="Pfam" id="PF13676"/>
    </source>
</evidence>
<protein>
    <recommendedName>
        <fullName evidence="1">TIR domain-containing protein</fullName>
    </recommendedName>
</protein>
<dbReference type="Proteomes" id="UP000485880">
    <property type="component" value="Unassembled WGS sequence"/>
</dbReference>
<dbReference type="Gene3D" id="3.40.50.10140">
    <property type="entry name" value="Toll/interleukin-1 receptor homology (TIR) domain"/>
    <property type="match status" value="1"/>
</dbReference>
<dbReference type="InterPro" id="IPR035897">
    <property type="entry name" value="Toll_tir_struct_dom_sf"/>
</dbReference>
<organism evidence="2 3">
    <name type="scientific">Methylocella tundrae</name>
    <dbReference type="NCBI Taxonomy" id="227605"/>
    <lineage>
        <taxon>Bacteria</taxon>
        <taxon>Pseudomonadati</taxon>
        <taxon>Pseudomonadota</taxon>
        <taxon>Alphaproteobacteria</taxon>
        <taxon>Hyphomicrobiales</taxon>
        <taxon>Beijerinckiaceae</taxon>
        <taxon>Methylocella</taxon>
    </lineage>
</organism>
<accession>A0A8B6M8G5</accession>
<reference evidence="2 3" key="1">
    <citation type="submission" date="2019-05" db="EMBL/GenBank/DDBJ databases">
        <authorList>
            <person name="Farhan Ul Haque M."/>
        </authorList>
    </citation>
    <scope>NUCLEOTIDE SEQUENCE [LARGE SCALE GENOMIC DNA]</scope>
    <source>
        <strain evidence="2">2</strain>
    </source>
</reference>
<feature type="domain" description="TIR" evidence="1">
    <location>
        <begin position="163"/>
        <end position="255"/>
    </location>
</feature>
<gene>
    <name evidence="2" type="ORF">MPC4_320002</name>
</gene>
<dbReference type="Pfam" id="PF13676">
    <property type="entry name" value="TIR_2"/>
    <property type="match status" value="1"/>
</dbReference>
<dbReference type="SUPFAM" id="SSF52200">
    <property type="entry name" value="Toll/Interleukin receptor TIR domain"/>
    <property type="match status" value="1"/>
</dbReference>
<comment type="caution">
    <text evidence="2">The sequence shown here is derived from an EMBL/GenBank/DDBJ whole genome shotgun (WGS) entry which is preliminary data.</text>
</comment>
<dbReference type="GO" id="GO:0007165">
    <property type="term" value="P:signal transduction"/>
    <property type="evidence" value="ECO:0007669"/>
    <property type="project" value="InterPro"/>
</dbReference>
<dbReference type="RefSeq" id="WP_174513067.1">
    <property type="nucleotide sequence ID" value="NZ_CABFMQ020000090.1"/>
</dbReference>
<dbReference type="InterPro" id="IPR000157">
    <property type="entry name" value="TIR_dom"/>
</dbReference>
<evidence type="ECO:0000313" key="2">
    <source>
        <dbReference type="EMBL" id="VTZ51170.1"/>
    </source>
</evidence>
<sequence length="367" mass="40719">MQYPVVITLIHHPKDTTSTRTAQAFVAHFDKIGMQRAGVQMRIPVRVRSEPLGADGSLAPIRALGANLNVVVMLYGVDIEEKPTHWLDLCRDAERSVAPLFGIVTTIDSGLGSLGCFDRGQTIAWWDWQGLDDEARATRLLIHVVNAIRRQLFKKQAGEREKIFLSHAKSDGKLAAERIVRHISDPANGLRLDTFYDARELETGEDWREGLEEAASKASMLAIVTDLYDSRPWCNQEILWAKEFRRPLLLVDLGCKRVERTFPYSGNMTVIRSPLADPAGIERALLELLTEALRCDLFAIQAGTVTGGAAEIFPRPPELADLAFLADQAGNAKTTIVYPDPPLPDVETQLLAKLANGRKILALSDYQ</sequence>
<keyword evidence="3" id="KW-1185">Reference proteome</keyword>
<proteinExistence type="predicted"/>
<dbReference type="EMBL" id="CABFMQ020000090">
    <property type="protein sequence ID" value="VTZ51170.1"/>
    <property type="molecule type" value="Genomic_DNA"/>
</dbReference>
<evidence type="ECO:0000313" key="3">
    <source>
        <dbReference type="Proteomes" id="UP000485880"/>
    </source>
</evidence>
<name>A0A8B6M8G5_METTU</name>
<dbReference type="AlphaFoldDB" id="A0A8B6M8G5"/>